<evidence type="ECO:0008006" key="4">
    <source>
        <dbReference type="Google" id="ProtNLM"/>
    </source>
</evidence>
<dbReference type="SUPFAM" id="SSF54631">
    <property type="entry name" value="CBS-domain pair"/>
    <property type="match status" value="1"/>
</dbReference>
<feature type="region of interest" description="Disordered" evidence="1">
    <location>
        <begin position="1"/>
        <end position="21"/>
    </location>
</feature>
<keyword evidence="3" id="KW-1185">Reference proteome</keyword>
<dbReference type="PANTHER" id="PTHR42115:SF1">
    <property type="entry name" value="BETA-SYNTHASE (BETA-THIONASE), PUTATIVE (AFU_ORTHOLOGUE AFUA_3G08420)-RELATED"/>
    <property type="match status" value="1"/>
</dbReference>
<name>A0AAV9XA32_9PEZI</name>
<dbReference type="PANTHER" id="PTHR42115">
    <property type="entry name" value="BETA-SYNTHASE (BETA-THIONASE), PUTATIVE (AFU_ORTHOLOGUE AFUA_3G08420)-RELATED"/>
    <property type="match status" value="1"/>
</dbReference>
<organism evidence="2 3">
    <name type="scientific">Orbilia ellipsospora</name>
    <dbReference type="NCBI Taxonomy" id="2528407"/>
    <lineage>
        <taxon>Eukaryota</taxon>
        <taxon>Fungi</taxon>
        <taxon>Dikarya</taxon>
        <taxon>Ascomycota</taxon>
        <taxon>Pezizomycotina</taxon>
        <taxon>Orbiliomycetes</taxon>
        <taxon>Orbiliales</taxon>
        <taxon>Orbiliaceae</taxon>
        <taxon>Orbilia</taxon>
    </lineage>
</organism>
<protein>
    <recommendedName>
        <fullName evidence="4">Cystathionine beta-synthase</fullName>
    </recommendedName>
</protein>
<comment type="caution">
    <text evidence="2">The sequence shown here is derived from an EMBL/GenBank/DDBJ whole genome shotgun (WGS) entry which is preliminary data.</text>
</comment>
<feature type="region of interest" description="Disordered" evidence="1">
    <location>
        <begin position="59"/>
        <end position="95"/>
    </location>
</feature>
<reference evidence="2 3" key="1">
    <citation type="submission" date="2019-10" db="EMBL/GenBank/DDBJ databases">
        <authorList>
            <person name="Palmer J.M."/>
        </authorList>
    </citation>
    <scope>NUCLEOTIDE SEQUENCE [LARGE SCALE GENOMIC DNA]</scope>
    <source>
        <strain evidence="2 3">TWF694</strain>
    </source>
</reference>
<feature type="compositionally biased region" description="Low complexity" evidence="1">
    <location>
        <begin position="83"/>
        <end position="94"/>
    </location>
</feature>
<evidence type="ECO:0000313" key="2">
    <source>
        <dbReference type="EMBL" id="KAK6537907.1"/>
    </source>
</evidence>
<evidence type="ECO:0000313" key="3">
    <source>
        <dbReference type="Proteomes" id="UP001365542"/>
    </source>
</evidence>
<dbReference type="EMBL" id="JAVHJO010000008">
    <property type="protein sequence ID" value="KAK6537907.1"/>
    <property type="molecule type" value="Genomic_DNA"/>
</dbReference>
<dbReference type="InterPro" id="IPR046342">
    <property type="entry name" value="CBS_dom_sf"/>
</dbReference>
<dbReference type="Gene3D" id="3.10.580.10">
    <property type="entry name" value="CBS-domain"/>
    <property type="match status" value="1"/>
</dbReference>
<gene>
    <name evidence="2" type="ORF">TWF694_010805</name>
</gene>
<sequence length="242" mass="26412">MCQSRQSLLVSPSAPRISTTSTANRHNRIIISNYHECFTKFTIRNNCAVYETDINRVHNSPSNMSLPSEDAIPAYLRNPPNPATATSSSSSSATPQSLAAKYRGAVVADLDLAPALSVPPHQPISEALAMSYDRSYDQLTVIDPTNRSLRGYLSIPRLKQLLQSNTVSEEDPVAKAMTRFQKGKGVKYTVITPTTELAELEEFLTSGGGKECGFAVVTDAGRKFVLSVATRDDLENFAKRRG</sequence>
<dbReference type="AlphaFoldDB" id="A0AAV9XA32"/>
<dbReference type="Proteomes" id="UP001365542">
    <property type="component" value="Unassembled WGS sequence"/>
</dbReference>
<accession>A0AAV9XA32</accession>
<evidence type="ECO:0000256" key="1">
    <source>
        <dbReference type="SAM" id="MobiDB-lite"/>
    </source>
</evidence>
<proteinExistence type="predicted"/>